<accession>A0A369TIJ7</accession>
<sequence>MRAQPRGHGRACGLQDGDAAVDIVEGHRLLVVDIGQVPVPVQIGKEMRHGLGDLGLLGRQDRIAADRQVERDRMPAQGLCRVQRMGIVRHEVVWKPPRCVGQIESERFQGAAVGRIDRRVAGNLRIERRFRDHLLELGARHRGAVEIVGHRFQPGIELAKHLFPGPGELAVPAGSLELEATEVQERVLCKNAVRARPLRTIAICHRTATGRTGLPTGKAIAMQSRSICCFWAQGRDAAPDLVRRCWDAWAALNPDWTLTVYDETDAATLFEEIGLAHVPRTMQGQADIFRVAHLARSGGVYVDAATVPIQPLSDWLPDWAGEGFFAFHDPYRKREVENWFLYSDPHHPISEAWIEAMLDYWQQPRRPQIARTELDPGAGGALAHRWANLKWRLFDDGARAKKVMEPRRRGWSVDRDGGAARAVYPYFWPHYLFADMLSRRPEAAARWDRVPKMPSYKQLMVRHWKRRFGSMSDASLKSLIVGSQMQKLPLYTQPSDAQADLIFDQIAWP</sequence>
<evidence type="ECO:0008006" key="3">
    <source>
        <dbReference type="Google" id="ProtNLM"/>
    </source>
</evidence>
<dbReference type="Pfam" id="PF05704">
    <property type="entry name" value="Caps_synth"/>
    <property type="match status" value="1"/>
</dbReference>
<dbReference type="Proteomes" id="UP000253977">
    <property type="component" value="Unassembled WGS sequence"/>
</dbReference>
<dbReference type="InterPro" id="IPR029044">
    <property type="entry name" value="Nucleotide-diphossugar_trans"/>
</dbReference>
<dbReference type="PANTHER" id="PTHR32385">
    <property type="entry name" value="MANNOSYL PHOSPHORYLINOSITOL CERAMIDE SYNTHASE"/>
    <property type="match status" value="1"/>
</dbReference>
<name>A0A369TIJ7_9RHOB</name>
<dbReference type="Gene3D" id="3.90.550.20">
    <property type="match status" value="1"/>
</dbReference>
<keyword evidence="2" id="KW-1185">Reference proteome</keyword>
<organism evidence="1 2">
    <name type="scientific">Thalassococcus profundi</name>
    <dbReference type="NCBI Taxonomy" id="2282382"/>
    <lineage>
        <taxon>Bacteria</taxon>
        <taxon>Pseudomonadati</taxon>
        <taxon>Pseudomonadota</taxon>
        <taxon>Alphaproteobacteria</taxon>
        <taxon>Rhodobacterales</taxon>
        <taxon>Roseobacteraceae</taxon>
        <taxon>Thalassococcus</taxon>
    </lineage>
</organism>
<dbReference type="GO" id="GO:0000030">
    <property type="term" value="F:mannosyltransferase activity"/>
    <property type="evidence" value="ECO:0007669"/>
    <property type="project" value="TreeGrafter"/>
</dbReference>
<dbReference type="PANTHER" id="PTHR32385:SF15">
    <property type="entry name" value="INOSITOL PHOSPHOCERAMIDE MANNOSYLTRANSFERASE 1"/>
    <property type="match status" value="1"/>
</dbReference>
<dbReference type="InterPro" id="IPR051706">
    <property type="entry name" value="Glycosyltransferase_domain"/>
</dbReference>
<dbReference type="EMBL" id="QPMK01000015">
    <property type="protein sequence ID" value="RDD65098.1"/>
    <property type="molecule type" value="Genomic_DNA"/>
</dbReference>
<dbReference type="GO" id="GO:0016020">
    <property type="term" value="C:membrane"/>
    <property type="evidence" value="ECO:0007669"/>
    <property type="project" value="GOC"/>
</dbReference>
<dbReference type="AlphaFoldDB" id="A0A369TIJ7"/>
<comment type="caution">
    <text evidence="1">The sequence shown here is derived from an EMBL/GenBank/DDBJ whole genome shotgun (WGS) entry which is preliminary data.</text>
</comment>
<dbReference type="GO" id="GO:0051999">
    <property type="term" value="P:mannosyl-inositol phosphorylceramide biosynthetic process"/>
    <property type="evidence" value="ECO:0007669"/>
    <property type="project" value="TreeGrafter"/>
</dbReference>
<dbReference type="SUPFAM" id="SSF53448">
    <property type="entry name" value="Nucleotide-diphospho-sugar transferases"/>
    <property type="match status" value="1"/>
</dbReference>
<evidence type="ECO:0000313" key="2">
    <source>
        <dbReference type="Proteomes" id="UP000253977"/>
    </source>
</evidence>
<reference evidence="1 2" key="1">
    <citation type="submission" date="2018-07" db="EMBL/GenBank/DDBJ databases">
        <title>Thalassococcus profundi sp. nov., a marine bacterium isolated from deep seawater of Okinawa Trough.</title>
        <authorList>
            <person name="Yu M."/>
        </authorList>
    </citation>
    <scope>NUCLEOTIDE SEQUENCE [LARGE SCALE GENOMIC DNA]</scope>
    <source>
        <strain evidence="1 2">WRAS1</strain>
    </source>
</reference>
<evidence type="ECO:0000313" key="1">
    <source>
        <dbReference type="EMBL" id="RDD65098.1"/>
    </source>
</evidence>
<protein>
    <recommendedName>
        <fullName evidence="3">Capsular biosynthesis protein</fullName>
    </recommendedName>
</protein>
<gene>
    <name evidence="1" type="ORF">DU478_16865</name>
</gene>
<dbReference type="InterPro" id="IPR008441">
    <property type="entry name" value="AfumC-like_glycosyl_Trfase"/>
</dbReference>
<proteinExistence type="predicted"/>